<gene>
    <name evidence="1" type="ORF">CYMTET_56926</name>
</gene>
<keyword evidence="2" id="KW-1185">Reference proteome</keyword>
<comment type="caution">
    <text evidence="1">The sequence shown here is derived from an EMBL/GenBank/DDBJ whole genome shotgun (WGS) entry which is preliminary data.</text>
</comment>
<protein>
    <submittedName>
        <fullName evidence="1">Uncharacterized protein</fullName>
    </submittedName>
</protein>
<reference evidence="1 2" key="1">
    <citation type="journal article" date="2015" name="Genome Biol. Evol.">
        <title>Comparative Genomics of a Bacterivorous Green Alga Reveals Evolutionary Causalities and Consequences of Phago-Mixotrophic Mode of Nutrition.</title>
        <authorList>
            <person name="Burns J.A."/>
            <person name="Paasch A."/>
            <person name="Narechania A."/>
            <person name="Kim E."/>
        </authorList>
    </citation>
    <scope>NUCLEOTIDE SEQUENCE [LARGE SCALE GENOMIC DNA]</scope>
    <source>
        <strain evidence="1 2">PLY_AMNH</strain>
    </source>
</reference>
<dbReference type="Proteomes" id="UP001190700">
    <property type="component" value="Unassembled WGS sequence"/>
</dbReference>
<accession>A0AAE0BBG4</accession>
<organism evidence="1 2">
    <name type="scientific">Cymbomonas tetramitiformis</name>
    <dbReference type="NCBI Taxonomy" id="36881"/>
    <lineage>
        <taxon>Eukaryota</taxon>
        <taxon>Viridiplantae</taxon>
        <taxon>Chlorophyta</taxon>
        <taxon>Pyramimonadophyceae</taxon>
        <taxon>Pyramimonadales</taxon>
        <taxon>Pyramimonadaceae</taxon>
        <taxon>Cymbomonas</taxon>
    </lineage>
</organism>
<evidence type="ECO:0000313" key="2">
    <source>
        <dbReference type="Proteomes" id="UP001190700"/>
    </source>
</evidence>
<sequence length="115" mass="13432">MDMFIRHGISRSKVHVVPEITDGQLLQLAKGQAPRELPADSTEKSVFQRIFKFKDRKEWRERVLERKQASNSRLLYRVEGGEKTDANTDVDPLARYLRTERSVDADHVSLQFVYE</sequence>
<evidence type="ECO:0000313" key="1">
    <source>
        <dbReference type="EMBL" id="KAK3232737.1"/>
    </source>
</evidence>
<dbReference type="AlphaFoldDB" id="A0AAE0BBG4"/>
<name>A0AAE0BBG4_9CHLO</name>
<dbReference type="EMBL" id="LGRX02035917">
    <property type="protein sequence ID" value="KAK3232737.1"/>
    <property type="molecule type" value="Genomic_DNA"/>
</dbReference>
<proteinExistence type="predicted"/>